<dbReference type="Proteomes" id="UP000657574">
    <property type="component" value="Unassembled WGS sequence"/>
</dbReference>
<dbReference type="AlphaFoldDB" id="A0A917UNS1"/>
<evidence type="ECO:0008006" key="3">
    <source>
        <dbReference type="Google" id="ProtNLM"/>
    </source>
</evidence>
<organism evidence="1 2">
    <name type="scientific">Streptomyces brasiliensis</name>
    <dbReference type="NCBI Taxonomy" id="1954"/>
    <lineage>
        <taxon>Bacteria</taxon>
        <taxon>Bacillati</taxon>
        <taxon>Actinomycetota</taxon>
        <taxon>Actinomycetes</taxon>
        <taxon>Kitasatosporales</taxon>
        <taxon>Streptomycetaceae</taxon>
        <taxon>Streptomyces</taxon>
    </lineage>
</organism>
<evidence type="ECO:0000313" key="2">
    <source>
        <dbReference type="Proteomes" id="UP000657574"/>
    </source>
</evidence>
<comment type="caution">
    <text evidence="1">The sequence shown here is derived from an EMBL/GenBank/DDBJ whole genome shotgun (WGS) entry which is preliminary data.</text>
</comment>
<reference evidence="1" key="1">
    <citation type="journal article" date="2014" name="Int. J. Syst. Evol. Microbiol.">
        <title>Complete genome sequence of Corynebacterium casei LMG S-19264T (=DSM 44701T), isolated from a smear-ripened cheese.</title>
        <authorList>
            <consortium name="US DOE Joint Genome Institute (JGI-PGF)"/>
            <person name="Walter F."/>
            <person name="Albersmeier A."/>
            <person name="Kalinowski J."/>
            <person name="Ruckert C."/>
        </authorList>
    </citation>
    <scope>NUCLEOTIDE SEQUENCE</scope>
    <source>
        <strain evidence="1">JCM 3086</strain>
    </source>
</reference>
<reference evidence="1" key="2">
    <citation type="submission" date="2020-09" db="EMBL/GenBank/DDBJ databases">
        <authorList>
            <person name="Sun Q."/>
            <person name="Ohkuma M."/>
        </authorList>
    </citation>
    <scope>NUCLEOTIDE SEQUENCE</scope>
    <source>
        <strain evidence="1">JCM 3086</strain>
    </source>
</reference>
<accession>A0A917UNS1</accession>
<sequence>MVKTLHLVFGGPTSAEHEAAVNEWYEKHLQQACSLPGVTAAHFYRPSSTQFPRTTVELPATLAIYEYDTDDLDGAVAALQAAYREGSKRGEYEAGRSLPGPPAGSFALDEHYQPSFYELVIQWPRDSEWKLTADIAFLVFGGPTSPEVAEEVLEWYDPHLEQICSLPGIVTGQRLRPTSAQLPETTVKLPDVLAFYEMDTDDLAGAVRAAWAAHIEGMKRGVYEPGLSIPGPRPGIWDLDTHYQSAYYDLVSRYPKA</sequence>
<evidence type="ECO:0000313" key="1">
    <source>
        <dbReference type="EMBL" id="GGJ71165.1"/>
    </source>
</evidence>
<proteinExistence type="predicted"/>
<dbReference type="EMBL" id="BMQA01000127">
    <property type="protein sequence ID" value="GGJ71165.1"/>
    <property type="molecule type" value="Genomic_DNA"/>
</dbReference>
<keyword evidence="2" id="KW-1185">Reference proteome</keyword>
<dbReference type="RefSeq" id="WP_189317672.1">
    <property type="nucleotide sequence ID" value="NZ_BMQA01000127.1"/>
</dbReference>
<gene>
    <name evidence="1" type="ORF">GCM10010121_097190</name>
</gene>
<protein>
    <recommendedName>
        <fullName evidence="3">EthD domain-containing protein</fullName>
    </recommendedName>
</protein>
<name>A0A917UNS1_9ACTN</name>